<name>A0A183FWR8_HELPZ</name>
<proteinExistence type="predicted"/>
<evidence type="ECO:0000313" key="1">
    <source>
        <dbReference type="EMBL" id="VDO94129.1"/>
    </source>
</evidence>
<protein>
    <submittedName>
        <fullName evidence="3">RdRp catalytic domain-containing protein</fullName>
    </submittedName>
</protein>
<sequence>MKKGLTTMKTLGTSIKAVDPNAIDIITCQFKETFCESYFRKHHVWPANTNLAYVMDIDGIREIDDYFHTHGRYPKPELTDRIKRNARRSEMLSSIVRQSPINKNSKHYDLFDWKYVELQQCLEPGPHLNEVALISDKAASETKQVILNSL</sequence>
<gene>
    <name evidence="1" type="ORF">HPBE_LOCUS12917</name>
</gene>
<reference evidence="1 2" key="1">
    <citation type="submission" date="2018-11" db="EMBL/GenBank/DDBJ databases">
        <authorList>
            <consortium name="Pathogen Informatics"/>
        </authorList>
    </citation>
    <scope>NUCLEOTIDE SEQUENCE [LARGE SCALE GENOMIC DNA]</scope>
</reference>
<dbReference type="WBParaSite" id="HPBE_0001291601-mRNA-1">
    <property type="protein sequence ID" value="HPBE_0001291601-mRNA-1"/>
    <property type="gene ID" value="HPBE_0001291601"/>
</dbReference>
<dbReference type="Proteomes" id="UP000050761">
    <property type="component" value="Unassembled WGS sequence"/>
</dbReference>
<reference evidence="3" key="2">
    <citation type="submission" date="2019-09" db="UniProtKB">
        <authorList>
            <consortium name="WormBaseParasite"/>
        </authorList>
    </citation>
    <scope>IDENTIFICATION</scope>
</reference>
<accession>A0A183FWR8</accession>
<evidence type="ECO:0000313" key="3">
    <source>
        <dbReference type="WBParaSite" id="HPBE_0001291601-mRNA-1"/>
    </source>
</evidence>
<keyword evidence="2" id="KW-1185">Reference proteome</keyword>
<organism evidence="2 3">
    <name type="scientific">Heligmosomoides polygyrus</name>
    <name type="common">Parasitic roundworm</name>
    <dbReference type="NCBI Taxonomy" id="6339"/>
    <lineage>
        <taxon>Eukaryota</taxon>
        <taxon>Metazoa</taxon>
        <taxon>Ecdysozoa</taxon>
        <taxon>Nematoda</taxon>
        <taxon>Chromadorea</taxon>
        <taxon>Rhabditida</taxon>
        <taxon>Rhabditina</taxon>
        <taxon>Rhabditomorpha</taxon>
        <taxon>Strongyloidea</taxon>
        <taxon>Heligmosomidae</taxon>
        <taxon>Heligmosomoides</taxon>
    </lineage>
</organism>
<accession>A0A3P7ZU89</accession>
<dbReference type="EMBL" id="UZAH01027689">
    <property type="protein sequence ID" value="VDO94129.1"/>
    <property type="molecule type" value="Genomic_DNA"/>
</dbReference>
<evidence type="ECO:0000313" key="2">
    <source>
        <dbReference type="Proteomes" id="UP000050761"/>
    </source>
</evidence>
<dbReference type="AlphaFoldDB" id="A0A183FWR8"/>